<keyword evidence="2" id="KW-1185">Reference proteome</keyword>
<reference evidence="1 2" key="1">
    <citation type="journal article" date="2020" name="ISME J.">
        <title>Uncovering the hidden diversity of litter-decomposition mechanisms in mushroom-forming fungi.</title>
        <authorList>
            <person name="Floudas D."/>
            <person name="Bentzer J."/>
            <person name="Ahren D."/>
            <person name="Johansson T."/>
            <person name="Persson P."/>
            <person name="Tunlid A."/>
        </authorList>
    </citation>
    <scope>NUCLEOTIDE SEQUENCE [LARGE SCALE GENOMIC DNA]</scope>
    <source>
        <strain evidence="1 2">CBS 175.51</strain>
    </source>
</reference>
<accession>A0A8H5CDK3</accession>
<dbReference type="EMBL" id="JAACJK010000006">
    <property type="protein sequence ID" value="KAF5339786.1"/>
    <property type="molecule type" value="Genomic_DNA"/>
</dbReference>
<protein>
    <recommendedName>
        <fullName evidence="3">F-box domain-containing protein</fullName>
    </recommendedName>
</protein>
<evidence type="ECO:0008006" key="3">
    <source>
        <dbReference type="Google" id="ProtNLM"/>
    </source>
</evidence>
<evidence type="ECO:0000313" key="1">
    <source>
        <dbReference type="EMBL" id="KAF5339786.1"/>
    </source>
</evidence>
<proteinExistence type="predicted"/>
<evidence type="ECO:0000313" key="2">
    <source>
        <dbReference type="Proteomes" id="UP000541558"/>
    </source>
</evidence>
<dbReference type="AlphaFoldDB" id="A0A8H5CDK3"/>
<gene>
    <name evidence="1" type="ORF">D9611_009033</name>
</gene>
<organism evidence="1 2">
    <name type="scientific">Ephemerocybe angulata</name>
    <dbReference type="NCBI Taxonomy" id="980116"/>
    <lineage>
        <taxon>Eukaryota</taxon>
        <taxon>Fungi</taxon>
        <taxon>Dikarya</taxon>
        <taxon>Basidiomycota</taxon>
        <taxon>Agaricomycotina</taxon>
        <taxon>Agaricomycetes</taxon>
        <taxon>Agaricomycetidae</taxon>
        <taxon>Agaricales</taxon>
        <taxon>Agaricineae</taxon>
        <taxon>Psathyrellaceae</taxon>
        <taxon>Ephemerocybe</taxon>
    </lineage>
</organism>
<dbReference type="Proteomes" id="UP000541558">
    <property type="component" value="Unassembled WGS sequence"/>
</dbReference>
<sequence length="516" mass="58577">MVFQYSSPVRRNGKGENLDPFPNEIYAEILHYVQPDRQDNAEYHRQLSKIALVCRYFCFLMVPRLFDTLIFDGSTEAKGPTPNYSGFCRSIIKDEGQARELAKYVRTCRVLNWLPDEGFGQISSAAASFLKLHFSAMVFMENLSSLIIDKIILTSQVLRALSELKKLKHLELTDFKEMKGCRAGDYKKLACLRLTTLKMHNSNDKPAFDWANYKQLGQAFDYSHLETLLTSIPSSVTVIQKSTHPSPLRTLELKLYNLQEVTLDTSLFRRLPELRRFEIAPTGYNQLAGVVLKPSDIPLLEDVECLPAHLALLVPGRPVSRVTITLSPRSFQYAPQSPAFLEPLARSTAAAINLSLPFTWFAHYIEAAHSYLAKVNKLRLFCLYRDLDTNPEILKTLATAIPMLPQIRHIQAEPGPGWMGIIPTTFDKINLKEQAAILSGIPSSSKVEDLQLGLIKWSRDRDGKWTPSFEDELRDSLETQLEKVSNWADYLERSDLEDYMKNLFACPTSESSSESK</sequence>
<name>A0A8H5CDK3_9AGAR</name>
<dbReference type="InterPro" id="IPR032675">
    <property type="entry name" value="LRR_dom_sf"/>
</dbReference>
<dbReference type="Gene3D" id="3.80.10.10">
    <property type="entry name" value="Ribonuclease Inhibitor"/>
    <property type="match status" value="1"/>
</dbReference>
<comment type="caution">
    <text evidence="1">The sequence shown here is derived from an EMBL/GenBank/DDBJ whole genome shotgun (WGS) entry which is preliminary data.</text>
</comment>
<dbReference type="OrthoDB" id="3256662at2759"/>